<dbReference type="PIRSF" id="PIRSF017082">
    <property type="entry name" value="YflP"/>
    <property type="match status" value="1"/>
</dbReference>
<reference evidence="3 4" key="1">
    <citation type="submission" date="2017-04" db="EMBL/GenBank/DDBJ databases">
        <title>Unexpected and diverse lifestyles within the genus Limnohabitans.</title>
        <authorList>
            <person name="Kasalicky V."/>
            <person name="Mehrshad M."/>
            <person name="Andrei S.-A."/>
            <person name="Salcher M."/>
            <person name="Kratochvilova H."/>
            <person name="Simek K."/>
            <person name="Ghai R."/>
        </authorList>
    </citation>
    <scope>NUCLEOTIDE SEQUENCE [LARGE SCALE GENOMIC DNA]</scope>
    <source>
        <strain evidence="3 4">MWH-C5</strain>
    </source>
</reference>
<evidence type="ECO:0000256" key="2">
    <source>
        <dbReference type="SAM" id="SignalP"/>
    </source>
</evidence>
<keyword evidence="2" id="KW-0732">Signal</keyword>
<dbReference type="Proteomes" id="UP000251341">
    <property type="component" value="Unassembled WGS sequence"/>
</dbReference>
<keyword evidence="4" id="KW-1185">Reference proteome</keyword>
<accession>A0A315ENC4</accession>
<gene>
    <name evidence="3" type="ORF">B9Z44_03560</name>
</gene>
<evidence type="ECO:0000313" key="4">
    <source>
        <dbReference type="Proteomes" id="UP000251341"/>
    </source>
</evidence>
<feature type="chain" id="PRO_5016366546" evidence="2">
    <location>
        <begin position="20"/>
        <end position="322"/>
    </location>
</feature>
<dbReference type="PANTHER" id="PTHR42928">
    <property type="entry name" value="TRICARBOXYLATE-BINDING PROTEIN"/>
    <property type="match status" value="1"/>
</dbReference>
<dbReference type="InterPro" id="IPR005064">
    <property type="entry name" value="BUG"/>
</dbReference>
<organism evidence="3 4">
    <name type="scientific">Limnohabitans curvus</name>
    <dbReference type="NCBI Taxonomy" id="323423"/>
    <lineage>
        <taxon>Bacteria</taxon>
        <taxon>Pseudomonadati</taxon>
        <taxon>Pseudomonadota</taxon>
        <taxon>Betaproteobacteria</taxon>
        <taxon>Burkholderiales</taxon>
        <taxon>Comamonadaceae</taxon>
        <taxon>Limnohabitans</taxon>
    </lineage>
</organism>
<comment type="similarity">
    <text evidence="1">Belongs to the UPF0065 (bug) family.</text>
</comment>
<proteinExistence type="inferred from homology"/>
<evidence type="ECO:0000313" key="3">
    <source>
        <dbReference type="EMBL" id="PUE58751.1"/>
    </source>
</evidence>
<dbReference type="RefSeq" id="WP_108357993.1">
    <property type="nucleotide sequence ID" value="NZ_NESP01000001.1"/>
</dbReference>
<feature type="signal peptide" evidence="2">
    <location>
        <begin position="1"/>
        <end position="19"/>
    </location>
</feature>
<evidence type="ECO:0000256" key="1">
    <source>
        <dbReference type="ARBA" id="ARBA00006987"/>
    </source>
</evidence>
<dbReference type="InterPro" id="IPR042100">
    <property type="entry name" value="Bug_dom1"/>
</dbReference>
<name>A0A315ENC4_9BURK</name>
<dbReference type="SUPFAM" id="SSF53850">
    <property type="entry name" value="Periplasmic binding protein-like II"/>
    <property type="match status" value="1"/>
</dbReference>
<dbReference type="PANTHER" id="PTHR42928:SF5">
    <property type="entry name" value="BLR1237 PROTEIN"/>
    <property type="match status" value="1"/>
</dbReference>
<dbReference type="AlphaFoldDB" id="A0A315ENC4"/>
<dbReference type="PROSITE" id="PS51257">
    <property type="entry name" value="PROKAR_LIPOPROTEIN"/>
    <property type="match status" value="1"/>
</dbReference>
<comment type="caution">
    <text evidence="3">The sequence shown here is derived from an EMBL/GenBank/DDBJ whole genome shotgun (WGS) entry which is preliminary data.</text>
</comment>
<dbReference type="Gene3D" id="3.40.190.150">
    <property type="entry name" value="Bordetella uptake gene, domain 1"/>
    <property type="match status" value="1"/>
</dbReference>
<protein>
    <submittedName>
        <fullName evidence="3">ABC transporter substrate-binding protein</fullName>
    </submittedName>
</protein>
<dbReference type="EMBL" id="NESP01000001">
    <property type="protein sequence ID" value="PUE58751.1"/>
    <property type="molecule type" value="Genomic_DNA"/>
</dbReference>
<dbReference type="Pfam" id="PF03401">
    <property type="entry name" value="TctC"/>
    <property type="match status" value="1"/>
</dbReference>
<sequence length="322" mass="33766">MKKIAATLSLIMSAACAFAADTDYPNKAVSIVVAYAPGGQGDVFARLVGEKLSTVYKQPVVVDNKPGVSGTVGTRVAAKAKNDGYTLLLGQTGEITVNRLLIKDMGYDPMKELIPVVLIGNAPLVMLAPADAPYNTVNEFIQMARAKPGEFSYGSVGAGTPGHLSAVALGLGAKLNMVHVPYKGVGPLLSDLMAGRLQAFFSSASAAMPQIKGGKLKALGVTTPQRMTSLPQVPTIAEAGLPGFSYTLWGGLFAPAGTPSHVIESLNREVNAVLAQPDIRSRLEADNVAVPKNTPAEFADYVKAESVKFEKLIKEANVKVDQ</sequence>
<dbReference type="CDD" id="cd13578">
    <property type="entry name" value="PBP2_Bug27"/>
    <property type="match status" value="1"/>
</dbReference>
<dbReference type="Gene3D" id="3.40.190.10">
    <property type="entry name" value="Periplasmic binding protein-like II"/>
    <property type="match status" value="1"/>
</dbReference>